<dbReference type="AlphaFoldDB" id="A0A1U7CIP1"/>
<accession>A0A1U7CIP1</accession>
<dbReference type="KEGG" id="pbor:BSF38_00206"/>
<sequence>MGVIRTDIRHVRQNLPRLSCLVRTIATTVIGFKGELFLNDASSGRVDFNQNTIRAINECEHSR</sequence>
<name>A0A1U7CIP1_9BACT</name>
<evidence type="ECO:0000313" key="2">
    <source>
        <dbReference type="Proteomes" id="UP000186309"/>
    </source>
</evidence>
<evidence type="ECO:0000313" key="1">
    <source>
        <dbReference type="EMBL" id="APW58802.1"/>
    </source>
</evidence>
<dbReference type="EMBL" id="CP019082">
    <property type="protein sequence ID" value="APW58802.1"/>
    <property type="molecule type" value="Genomic_DNA"/>
</dbReference>
<dbReference type="Proteomes" id="UP000186309">
    <property type="component" value="Chromosome"/>
</dbReference>
<organism evidence="1 2">
    <name type="scientific">Paludisphaera borealis</name>
    <dbReference type="NCBI Taxonomy" id="1387353"/>
    <lineage>
        <taxon>Bacteria</taxon>
        <taxon>Pseudomonadati</taxon>
        <taxon>Planctomycetota</taxon>
        <taxon>Planctomycetia</taxon>
        <taxon>Isosphaerales</taxon>
        <taxon>Isosphaeraceae</taxon>
        <taxon>Paludisphaera</taxon>
    </lineage>
</organism>
<protein>
    <submittedName>
        <fullName evidence="1">Uncharacterized protein</fullName>
    </submittedName>
</protein>
<gene>
    <name evidence="1" type="ORF">BSF38_00206</name>
</gene>
<proteinExistence type="predicted"/>
<keyword evidence="2" id="KW-1185">Reference proteome</keyword>
<reference evidence="2" key="1">
    <citation type="submission" date="2016-12" db="EMBL/GenBank/DDBJ databases">
        <title>Comparative genomics of four Isosphaeraceae planctomycetes: a common pool of plasmids and glycoside hydrolase genes.</title>
        <authorList>
            <person name="Ivanova A."/>
        </authorList>
    </citation>
    <scope>NUCLEOTIDE SEQUENCE [LARGE SCALE GENOMIC DNA]</scope>
    <source>
        <strain evidence="2">PX4</strain>
    </source>
</reference>
<dbReference type="STRING" id="1387353.BSF38_00206"/>